<dbReference type="GO" id="GO:0051920">
    <property type="term" value="F:peroxiredoxin activity"/>
    <property type="evidence" value="ECO:0007669"/>
    <property type="project" value="InterPro"/>
</dbReference>
<comment type="catalytic activity">
    <reaction evidence="18">
        <text>O-phospho-L-threonyl-[protein] + H2O = L-threonyl-[protein] + phosphate</text>
        <dbReference type="Rhea" id="RHEA:47004"/>
        <dbReference type="Rhea" id="RHEA-COMP:11060"/>
        <dbReference type="Rhea" id="RHEA-COMP:11605"/>
        <dbReference type="ChEBI" id="CHEBI:15377"/>
        <dbReference type="ChEBI" id="CHEBI:30013"/>
        <dbReference type="ChEBI" id="CHEBI:43474"/>
        <dbReference type="ChEBI" id="CHEBI:61977"/>
        <dbReference type="EC" id="3.1.3.16"/>
    </reaction>
</comment>
<evidence type="ECO:0000256" key="9">
    <source>
        <dbReference type="ARBA" id="ARBA00022801"/>
    </source>
</evidence>
<dbReference type="InterPro" id="IPR023332">
    <property type="entry name" value="Proteasome_alpha-type"/>
</dbReference>
<evidence type="ECO:0000256" key="16">
    <source>
        <dbReference type="ARBA" id="ARBA00025719"/>
    </source>
</evidence>
<evidence type="ECO:0000256" key="13">
    <source>
        <dbReference type="ARBA" id="ARBA00023002"/>
    </source>
</evidence>
<dbReference type="GO" id="GO:0019773">
    <property type="term" value="C:proteasome core complex, alpha-subunit complex"/>
    <property type="evidence" value="ECO:0007669"/>
    <property type="project" value="UniProtKB-UniRule"/>
</dbReference>
<evidence type="ECO:0000256" key="2">
    <source>
        <dbReference type="ARBA" id="ARBA00004123"/>
    </source>
</evidence>
<dbReference type="STRING" id="180088.A0A1J8Q8J5"/>
<dbReference type="Gene3D" id="3.40.50.2300">
    <property type="match status" value="2"/>
</dbReference>
<dbReference type="Gene3D" id="3.30.1020.10">
    <property type="entry name" value="Antioxidant, Horf6, Chain A, domain2"/>
    <property type="match status" value="1"/>
</dbReference>
<dbReference type="PROSITE" id="PS00388">
    <property type="entry name" value="PROTEASOME_ALPHA_1"/>
    <property type="match status" value="1"/>
</dbReference>
<comment type="similarity">
    <text evidence="19">Belongs to the peptidase T1A family.</text>
</comment>
<evidence type="ECO:0000256" key="20">
    <source>
        <dbReference type="SAM" id="MobiDB-lite"/>
    </source>
</evidence>
<keyword evidence="6" id="KW-0963">Cytoplasm</keyword>
<comment type="caution">
    <text evidence="22">The sequence shown here is derived from an EMBL/GenBank/DDBJ whole genome shotgun (WGS) entry which is preliminary data.</text>
</comment>
<comment type="similarity">
    <text evidence="4">Belongs to the SSU72 phosphatase family.</text>
</comment>
<sequence>MDPRRARDPRLARADPRVQRVSSASQASSSQQQSGTMQWPANGTYATSPQSAAPTVPMQYADATSENATAGPSTPANDIGSSSRSVYKPRPLFCVVCASNQNRSMEGHHVLHKAGYRVISSGTGSAVRLPGPSIDKPNIYSFGTPYNTIYEELSTKDSNLQVAYFTLSPDSDEHLPERWQESKTVADVVITCEERCFDAVCDDLLSRGGEFNKPVHIINIEIKDNHEEALIAGKAMLDLAAAIENSQDIDEDIDRILQPYTMPSLRLGNIAPDFDAETTGGPIKFHEWIGDSWVSTFAILFSHPGDFTPVCTTELGEVARRAGEFAKRNVKLIGISANGLQDHNKWVEDISDFGARYGPTNIADEDRKISTLYDMLDEQDATNRDAKGLPFTIRTVFVIDPKKVIRLTISYPASTGRNFDEILRVVDSLQLGDKHRITTPVNWNKGDDVIVHPSVSNDEAKQLFPEVTFHKVCKLTCAQRPSKFRKYKITDNERCPSLLIIMANADGGAYSYSLTVFSPSGKLVQIEHALAAVSQGTTSLGIKASNGIVIATEKKSSSILIDDSMIEKVAVICPNIGVVYSGMGPDFRVLIARARKSAQAYWKVYGEYPPTKVLTQEIATVMQQATQSGGVRPFGVSLLVAGWDINRGPSLYQVDPSGSFWAWKASAIGKNMVNAKTFLEKRYNDDISLEDAIHTALLTLKEGFEGQMTEKTIEIGVITVPTLEELEAGKVGGETGRPRPTFRKLSEEEVRDYLAL</sequence>
<evidence type="ECO:0000256" key="1">
    <source>
        <dbReference type="ARBA" id="ARBA00002000"/>
    </source>
</evidence>
<dbReference type="SMART" id="SM00948">
    <property type="entry name" value="Proteasome_A_N"/>
    <property type="match status" value="1"/>
</dbReference>
<dbReference type="GO" id="GO:0031124">
    <property type="term" value="P:mRNA 3'-end processing"/>
    <property type="evidence" value="ECO:0007669"/>
    <property type="project" value="UniProtKB-ARBA"/>
</dbReference>
<organism evidence="22 23">
    <name type="scientific">Rhizopogon vesiculosus</name>
    <dbReference type="NCBI Taxonomy" id="180088"/>
    <lineage>
        <taxon>Eukaryota</taxon>
        <taxon>Fungi</taxon>
        <taxon>Dikarya</taxon>
        <taxon>Basidiomycota</taxon>
        <taxon>Agaricomycotina</taxon>
        <taxon>Agaricomycetes</taxon>
        <taxon>Agaricomycetidae</taxon>
        <taxon>Boletales</taxon>
        <taxon>Suillineae</taxon>
        <taxon>Rhizopogonaceae</taxon>
        <taxon>Rhizopogon</taxon>
    </lineage>
</organism>
<dbReference type="Pfam" id="PF00578">
    <property type="entry name" value="AhpC-TSA"/>
    <property type="match status" value="1"/>
</dbReference>
<evidence type="ECO:0000256" key="5">
    <source>
        <dbReference type="ARBA" id="ARBA00013081"/>
    </source>
</evidence>
<evidence type="ECO:0000256" key="17">
    <source>
        <dbReference type="ARBA" id="ARBA00047761"/>
    </source>
</evidence>
<evidence type="ECO:0000256" key="11">
    <source>
        <dbReference type="ARBA" id="ARBA00022912"/>
    </source>
</evidence>
<evidence type="ECO:0000256" key="19">
    <source>
        <dbReference type="PROSITE-ProRule" id="PRU00808"/>
    </source>
</evidence>
<dbReference type="InterPro" id="IPR006811">
    <property type="entry name" value="RNA_pol_II_suA"/>
</dbReference>
<feature type="domain" description="Thioredoxin" evidence="21">
    <location>
        <begin position="265"/>
        <end position="431"/>
    </location>
</feature>
<evidence type="ECO:0000256" key="6">
    <source>
        <dbReference type="ARBA" id="ARBA00022490"/>
    </source>
</evidence>
<keyword evidence="15" id="KW-0676">Redox-active center</keyword>
<dbReference type="OrthoDB" id="2996783at2759"/>
<keyword evidence="7" id="KW-0575">Peroxidase</keyword>
<dbReference type="SUPFAM" id="SSF56235">
    <property type="entry name" value="N-terminal nucleophile aminohydrolases (Ntn hydrolases)"/>
    <property type="match status" value="1"/>
</dbReference>
<evidence type="ECO:0000313" key="22">
    <source>
        <dbReference type="EMBL" id="OJA16983.1"/>
    </source>
</evidence>
<dbReference type="NCBIfam" id="NF003075">
    <property type="entry name" value="PRK03996.1"/>
    <property type="match status" value="1"/>
</dbReference>
<keyword evidence="23" id="KW-1185">Reference proteome</keyword>
<dbReference type="GO" id="GO:0006511">
    <property type="term" value="P:ubiquitin-dependent protein catabolic process"/>
    <property type="evidence" value="ECO:0007669"/>
    <property type="project" value="InterPro"/>
</dbReference>
<feature type="compositionally biased region" description="Polar residues" evidence="20">
    <location>
        <begin position="35"/>
        <end position="53"/>
    </location>
</feature>
<dbReference type="FunFam" id="3.30.1020.10:FF:000001">
    <property type="entry name" value="1-Cys peroxiredoxin"/>
    <property type="match status" value="1"/>
</dbReference>
<dbReference type="EMBL" id="LVVM01002220">
    <property type="protein sequence ID" value="OJA16983.1"/>
    <property type="molecule type" value="Genomic_DNA"/>
</dbReference>
<dbReference type="InterPro" id="IPR013766">
    <property type="entry name" value="Thioredoxin_domain"/>
</dbReference>
<dbReference type="GO" id="GO:0008420">
    <property type="term" value="F:RNA polymerase II CTD heptapeptide repeat phosphatase activity"/>
    <property type="evidence" value="ECO:0007669"/>
    <property type="project" value="UniProtKB-ARBA"/>
</dbReference>
<dbReference type="GO" id="GO:0005847">
    <property type="term" value="C:mRNA cleavage and polyadenylation specificity factor complex"/>
    <property type="evidence" value="ECO:0007669"/>
    <property type="project" value="UniProtKB-ARBA"/>
</dbReference>
<evidence type="ECO:0000256" key="18">
    <source>
        <dbReference type="ARBA" id="ARBA00048336"/>
    </source>
</evidence>
<feature type="region of interest" description="Disordered" evidence="20">
    <location>
        <begin position="65"/>
        <end position="84"/>
    </location>
</feature>
<dbReference type="EC" id="3.1.3.16" evidence="5"/>
<feature type="region of interest" description="Disordered" evidence="20">
    <location>
        <begin position="1"/>
        <end position="53"/>
    </location>
</feature>
<keyword evidence="10" id="KW-0049">Antioxidant</keyword>
<evidence type="ECO:0000256" key="3">
    <source>
        <dbReference type="ARBA" id="ARBA00004496"/>
    </source>
</evidence>
<evidence type="ECO:0000256" key="14">
    <source>
        <dbReference type="ARBA" id="ARBA00023242"/>
    </source>
</evidence>
<feature type="compositionally biased region" description="Low complexity" evidence="20">
    <location>
        <begin position="19"/>
        <end position="34"/>
    </location>
</feature>
<dbReference type="PANTHER" id="PTHR11599">
    <property type="entry name" value="PROTEASOME SUBUNIT ALPHA/BETA"/>
    <property type="match status" value="1"/>
</dbReference>
<keyword evidence="11" id="KW-0904">Protein phosphatase</keyword>
<comment type="catalytic activity">
    <reaction evidence="17">
        <text>O-phospho-L-seryl-[protein] + H2O = L-seryl-[protein] + phosphate</text>
        <dbReference type="Rhea" id="RHEA:20629"/>
        <dbReference type="Rhea" id="RHEA-COMP:9863"/>
        <dbReference type="Rhea" id="RHEA-COMP:11604"/>
        <dbReference type="ChEBI" id="CHEBI:15377"/>
        <dbReference type="ChEBI" id="CHEBI:29999"/>
        <dbReference type="ChEBI" id="CHEBI:43474"/>
        <dbReference type="ChEBI" id="CHEBI:83421"/>
        <dbReference type="EC" id="3.1.3.16"/>
    </reaction>
</comment>
<dbReference type="FunFam" id="3.40.50.2300:FF:000039">
    <property type="entry name" value="RNA polymerase II subunit A C-terminal domain phosphatase"/>
    <property type="match status" value="1"/>
</dbReference>
<dbReference type="Proteomes" id="UP000183567">
    <property type="component" value="Unassembled WGS sequence"/>
</dbReference>
<dbReference type="AlphaFoldDB" id="A0A1J8Q8J5"/>
<dbReference type="FunFam" id="3.60.20.10:FF:000028">
    <property type="entry name" value="Proteasome subunit alpha type"/>
    <property type="match status" value="1"/>
</dbReference>
<dbReference type="Pfam" id="PF10584">
    <property type="entry name" value="Proteasome_A_N"/>
    <property type="match status" value="1"/>
</dbReference>
<evidence type="ECO:0000256" key="4">
    <source>
        <dbReference type="ARBA" id="ARBA00008978"/>
    </source>
</evidence>
<accession>A0A1J8Q8J5</accession>
<dbReference type="InterPro" id="IPR000866">
    <property type="entry name" value="AhpC/TSA"/>
</dbReference>
<evidence type="ECO:0000313" key="23">
    <source>
        <dbReference type="Proteomes" id="UP000183567"/>
    </source>
</evidence>
<dbReference type="InterPro" id="IPR029055">
    <property type="entry name" value="Ntn_hydrolases_N"/>
</dbReference>
<dbReference type="Pfam" id="PF04722">
    <property type="entry name" value="Ssu72"/>
    <property type="match status" value="1"/>
</dbReference>
<keyword evidence="12 19" id="KW-0647">Proteasome</keyword>
<comment type="function">
    <text evidence="1">The proteasome is a multicatalytic proteinase complex which is characterized by its ability to cleave peptides with Arg, Phe, Tyr, Leu, and Glu adjacent to the leaving group at neutral or slightly basic pH. The proteasome has an ATP-dependent proteolytic activity.</text>
</comment>
<dbReference type="PROSITE" id="PS51352">
    <property type="entry name" value="THIOREDOXIN_2"/>
    <property type="match status" value="1"/>
</dbReference>
<evidence type="ECO:0000256" key="15">
    <source>
        <dbReference type="ARBA" id="ARBA00023284"/>
    </source>
</evidence>
<dbReference type="InterPro" id="IPR050115">
    <property type="entry name" value="Proteasome_alpha"/>
</dbReference>
<keyword evidence="13" id="KW-0560">Oxidoreductase</keyword>
<evidence type="ECO:0000256" key="7">
    <source>
        <dbReference type="ARBA" id="ARBA00022559"/>
    </source>
</evidence>
<dbReference type="InterPro" id="IPR019479">
    <property type="entry name" value="Peroxiredoxin_C"/>
</dbReference>
<dbReference type="InterPro" id="IPR045020">
    <property type="entry name" value="PRX_1cys"/>
</dbReference>
<keyword evidence="8" id="KW-0507">mRNA processing</keyword>
<name>A0A1J8Q8J5_9AGAM</name>
<dbReference type="Pfam" id="PF00227">
    <property type="entry name" value="Proteasome"/>
    <property type="match status" value="1"/>
</dbReference>
<gene>
    <name evidence="22" type="ORF">AZE42_00573</name>
</gene>
<dbReference type="PROSITE" id="PS51475">
    <property type="entry name" value="PROTEASOME_ALPHA_2"/>
    <property type="match status" value="1"/>
</dbReference>
<keyword evidence="14" id="KW-0539">Nucleus</keyword>
<dbReference type="CDD" id="cd03016">
    <property type="entry name" value="PRX_1cys"/>
    <property type="match status" value="1"/>
</dbReference>
<feature type="compositionally biased region" description="Basic and acidic residues" evidence="20">
    <location>
        <begin position="1"/>
        <end position="18"/>
    </location>
</feature>
<reference evidence="22 23" key="1">
    <citation type="submission" date="2016-03" db="EMBL/GenBank/DDBJ databases">
        <title>Comparative genomics of the ectomycorrhizal sister species Rhizopogon vinicolor and Rhizopogon vesiculosus (Basidiomycota: Boletales) reveals a divergence of the mating type B locus.</title>
        <authorList>
            <person name="Mujic A.B."/>
            <person name="Kuo A."/>
            <person name="Tritt A."/>
            <person name="Lipzen A."/>
            <person name="Chen C."/>
            <person name="Johnson J."/>
            <person name="Sharma A."/>
            <person name="Barry K."/>
            <person name="Grigoriev I.V."/>
            <person name="Spatafora J.W."/>
        </authorList>
    </citation>
    <scope>NUCLEOTIDE SEQUENCE [LARGE SCALE GENOMIC DNA]</scope>
    <source>
        <strain evidence="22 23">AM-OR11-056</strain>
    </source>
</reference>
<dbReference type="Pfam" id="PF10417">
    <property type="entry name" value="1-cysPrx_C"/>
    <property type="match status" value="1"/>
</dbReference>
<comment type="similarity">
    <text evidence="16">Belongs to the peroxiredoxin family. Prx6 subfamily.</text>
</comment>
<dbReference type="Gene3D" id="3.60.20.10">
    <property type="entry name" value="Glutamine Phosphoribosylpyrophosphate, subunit 1, domain 1"/>
    <property type="match status" value="1"/>
</dbReference>
<dbReference type="SUPFAM" id="SSF52833">
    <property type="entry name" value="Thioredoxin-like"/>
    <property type="match status" value="1"/>
</dbReference>
<protein>
    <recommendedName>
        <fullName evidence="5">protein-serine/threonine phosphatase</fullName>
        <ecNumber evidence="5">3.1.3.16</ecNumber>
    </recommendedName>
</protein>
<evidence type="ECO:0000256" key="10">
    <source>
        <dbReference type="ARBA" id="ARBA00022862"/>
    </source>
</evidence>
<keyword evidence="9" id="KW-0378">Hydrolase</keyword>
<evidence type="ECO:0000259" key="21">
    <source>
        <dbReference type="PROSITE" id="PS51352"/>
    </source>
</evidence>
<dbReference type="InterPro" id="IPR036249">
    <property type="entry name" value="Thioredoxin-like_sf"/>
</dbReference>
<dbReference type="CDD" id="cd03750">
    <property type="entry name" value="proteasome_alpha_type_2"/>
    <property type="match status" value="1"/>
</dbReference>
<evidence type="ECO:0000256" key="12">
    <source>
        <dbReference type="ARBA" id="ARBA00022942"/>
    </source>
</evidence>
<dbReference type="FunFam" id="3.40.30.10:FF:000011">
    <property type="entry name" value="Peroxiredoxin PRX1"/>
    <property type="match status" value="1"/>
</dbReference>
<proteinExistence type="inferred from homology"/>
<comment type="subcellular location">
    <subcellularLocation>
        <location evidence="3">Cytoplasm</location>
    </subcellularLocation>
    <subcellularLocation>
        <location evidence="2">Nucleus</location>
    </subcellularLocation>
</comment>
<dbReference type="InterPro" id="IPR001353">
    <property type="entry name" value="Proteasome_sua/b"/>
</dbReference>
<dbReference type="GO" id="GO:0005737">
    <property type="term" value="C:cytoplasm"/>
    <property type="evidence" value="ECO:0007669"/>
    <property type="project" value="UniProtKB-SubCell"/>
</dbReference>
<dbReference type="Gene3D" id="3.40.30.10">
    <property type="entry name" value="Glutaredoxin"/>
    <property type="match status" value="1"/>
</dbReference>
<evidence type="ECO:0000256" key="8">
    <source>
        <dbReference type="ARBA" id="ARBA00022664"/>
    </source>
</evidence>
<dbReference type="InterPro" id="IPR000426">
    <property type="entry name" value="Proteasome_asu_N"/>
</dbReference>